<evidence type="ECO:0000256" key="1">
    <source>
        <dbReference type="SAM" id="MobiDB-lite"/>
    </source>
</evidence>
<sequence length="96" mass="10184">MTLITQGQSLVDVAVQELGSVAALFDLADANGLAITDLLTAGQTLTVPAADAADLPTAAYFASRAQRINTGAQPPEPQPRIYDYRRSDYSPLDYNA</sequence>
<organism evidence="2 3">
    <name type="scientific">Hymenobacter negativus</name>
    <dbReference type="NCBI Taxonomy" id="2795026"/>
    <lineage>
        <taxon>Bacteria</taxon>
        <taxon>Pseudomonadati</taxon>
        <taxon>Bacteroidota</taxon>
        <taxon>Cytophagia</taxon>
        <taxon>Cytophagales</taxon>
        <taxon>Hymenobacteraceae</taxon>
        <taxon>Hymenobacter</taxon>
    </lineage>
</organism>
<accession>A0ABS3QD37</accession>
<dbReference type="CDD" id="cd00118">
    <property type="entry name" value="LysM"/>
    <property type="match status" value="1"/>
</dbReference>
<evidence type="ECO:0000313" key="2">
    <source>
        <dbReference type="EMBL" id="MBO2009162.1"/>
    </source>
</evidence>
<dbReference type="RefSeq" id="WP_208174781.1">
    <property type="nucleotide sequence ID" value="NZ_JAGETZ010000003.1"/>
</dbReference>
<gene>
    <name evidence="2" type="ORF">J4E00_08865</name>
</gene>
<feature type="region of interest" description="Disordered" evidence="1">
    <location>
        <begin position="66"/>
        <end position="96"/>
    </location>
</feature>
<comment type="caution">
    <text evidence="2">The sequence shown here is derived from an EMBL/GenBank/DDBJ whole genome shotgun (WGS) entry which is preliminary data.</text>
</comment>
<dbReference type="InterPro" id="IPR018392">
    <property type="entry name" value="LysM"/>
</dbReference>
<keyword evidence="3" id="KW-1185">Reference proteome</keyword>
<evidence type="ECO:0000313" key="3">
    <source>
        <dbReference type="Proteomes" id="UP000664369"/>
    </source>
</evidence>
<dbReference type="EMBL" id="JAGETZ010000003">
    <property type="protein sequence ID" value="MBO2009162.1"/>
    <property type="molecule type" value="Genomic_DNA"/>
</dbReference>
<protein>
    <submittedName>
        <fullName evidence="2">LysM peptidoglycan-binding domain-containing protein</fullName>
    </submittedName>
</protein>
<dbReference type="Proteomes" id="UP000664369">
    <property type="component" value="Unassembled WGS sequence"/>
</dbReference>
<reference evidence="2 3" key="1">
    <citation type="submission" date="2021-03" db="EMBL/GenBank/DDBJ databases">
        <authorList>
            <person name="Kim M.K."/>
        </authorList>
    </citation>
    <scope>NUCLEOTIDE SEQUENCE [LARGE SCALE GENOMIC DNA]</scope>
    <source>
        <strain evidence="2 3">BT442</strain>
    </source>
</reference>
<name>A0ABS3QD37_9BACT</name>
<proteinExistence type="predicted"/>